<protein>
    <submittedName>
        <fullName evidence="1">Uncharacterized protein</fullName>
    </submittedName>
</protein>
<dbReference type="HOGENOM" id="CLU_2930509_0_0_6"/>
<name>N8XC06_ACIBZ</name>
<comment type="caution">
    <text evidence="1">The sequence shown here is derived from an EMBL/GenBank/DDBJ whole genome shotgun (WGS) entry which is preliminary data.</text>
</comment>
<dbReference type="Proteomes" id="UP000013270">
    <property type="component" value="Unassembled WGS sequence"/>
</dbReference>
<evidence type="ECO:0000313" key="2">
    <source>
        <dbReference type="Proteomes" id="UP000013270"/>
    </source>
</evidence>
<gene>
    <name evidence="1" type="ORF">F963_02269</name>
</gene>
<proteinExistence type="predicted"/>
<organism evidence="1 2">
    <name type="scientific">Acinetobacter bereziniae NIPH 3</name>
    <dbReference type="NCBI Taxonomy" id="1217651"/>
    <lineage>
        <taxon>Bacteria</taxon>
        <taxon>Pseudomonadati</taxon>
        <taxon>Pseudomonadota</taxon>
        <taxon>Gammaproteobacteria</taxon>
        <taxon>Moraxellales</taxon>
        <taxon>Moraxellaceae</taxon>
        <taxon>Acinetobacter</taxon>
    </lineage>
</organism>
<reference evidence="1 2" key="1">
    <citation type="submission" date="2013-02" db="EMBL/GenBank/DDBJ databases">
        <title>The Genome Sequence of Acinetobacter bereziniae NIPH 3.</title>
        <authorList>
            <consortium name="The Broad Institute Genome Sequencing Platform"/>
            <consortium name="The Broad Institute Genome Sequencing Center for Infectious Disease"/>
            <person name="Cerqueira G."/>
            <person name="Feldgarden M."/>
            <person name="Courvalin P."/>
            <person name="Perichon B."/>
            <person name="Grillot-Courvalin C."/>
            <person name="Clermont D."/>
            <person name="Rocha E."/>
            <person name="Yoon E.-J."/>
            <person name="Nemec A."/>
            <person name="Walker B."/>
            <person name="Young S.K."/>
            <person name="Zeng Q."/>
            <person name="Gargeya S."/>
            <person name="Fitzgerald M."/>
            <person name="Haas B."/>
            <person name="Abouelleil A."/>
            <person name="Alvarado L."/>
            <person name="Arachchi H.M."/>
            <person name="Berlin A.M."/>
            <person name="Chapman S.B."/>
            <person name="Dewar J."/>
            <person name="Goldberg J."/>
            <person name="Griggs A."/>
            <person name="Gujja S."/>
            <person name="Hansen M."/>
            <person name="Howarth C."/>
            <person name="Imamovic A."/>
            <person name="Larimer J."/>
            <person name="McCowan C."/>
            <person name="Murphy C."/>
            <person name="Neiman D."/>
            <person name="Pearson M."/>
            <person name="Priest M."/>
            <person name="Roberts A."/>
            <person name="Saif S."/>
            <person name="Shea T."/>
            <person name="Sisk P."/>
            <person name="Sykes S."/>
            <person name="Wortman J."/>
            <person name="Nusbaum C."/>
            <person name="Birren B."/>
        </authorList>
    </citation>
    <scope>NUCLEOTIDE SEQUENCE [LARGE SCALE GENOMIC DNA]</scope>
    <source>
        <strain evidence="1 2">NIPH 3</strain>
    </source>
</reference>
<evidence type="ECO:0000313" key="1">
    <source>
        <dbReference type="EMBL" id="ENV21876.1"/>
    </source>
</evidence>
<accession>N8XC06</accession>
<dbReference type="AlphaFoldDB" id="N8XC06"/>
<sequence>MSKTTLPMNFDENGRLIMTSSSDQKTIKTCKNTQESPLTTSEISVESTPFYNMRVTVHKI</sequence>
<dbReference type="EMBL" id="APPK01000036">
    <property type="protein sequence ID" value="ENV21876.1"/>
    <property type="molecule type" value="Genomic_DNA"/>
</dbReference>